<evidence type="ECO:0000256" key="3">
    <source>
        <dbReference type="ARBA" id="ARBA00022692"/>
    </source>
</evidence>
<evidence type="ECO:0000313" key="10">
    <source>
        <dbReference type="Proteomes" id="UP000663760"/>
    </source>
</evidence>
<dbReference type="AlphaFoldDB" id="A0A7I8KRN5"/>
<dbReference type="SUPFAM" id="SSF103481">
    <property type="entry name" value="Multidrug resistance efflux transporter EmrE"/>
    <property type="match status" value="2"/>
</dbReference>
<feature type="transmembrane region" description="Helical" evidence="6">
    <location>
        <begin position="34"/>
        <end position="56"/>
    </location>
</feature>
<feature type="transmembrane region" description="Helical" evidence="6">
    <location>
        <begin position="68"/>
        <end position="90"/>
    </location>
</feature>
<dbReference type="InterPro" id="IPR000620">
    <property type="entry name" value="EamA_dom"/>
</dbReference>
<protein>
    <recommendedName>
        <fullName evidence="6">WAT1-related protein</fullName>
    </recommendedName>
</protein>
<feature type="transmembrane region" description="Helical" evidence="6">
    <location>
        <begin position="215"/>
        <end position="237"/>
    </location>
</feature>
<dbReference type="PANTHER" id="PTHR31218">
    <property type="entry name" value="WAT1-RELATED PROTEIN"/>
    <property type="match status" value="1"/>
</dbReference>
<evidence type="ECO:0000256" key="2">
    <source>
        <dbReference type="ARBA" id="ARBA00007635"/>
    </source>
</evidence>
<dbReference type="Proteomes" id="UP000663760">
    <property type="component" value="Chromosome 8"/>
</dbReference>
<dbReference type="EMBL" id="LR746271">
    <property type="protein sequence ID" value="CAA7400281.1"/>
    <property type="molecule type" value="Genomic_DNA"/>
</dbReference>
<feature type="domain" description="EamA" evidence="8">
    <location>
        <begin position="6"/>
        <end position="146"/>
    </location>
</feature>
<evidence type="ECO:0000256" key="7">
    <source>
        <dbReference type="SAM" id="MobiDB-lite"/>
    </source>
</evidence>
<comment type="subcellular location">
    <subcellularLocation>
        <location evidence="1 6">Membrane</location>
        <topology evidence="1 6">Multi-pass membrane protein</topology>
    </subcellularLocation>
</comment>
<name>A0A7I8KRN5_SPIIN</name>
<keyword evidence="5 6" id="KW-0472">Membrane</keyword>
<feature type="transmembrane region" description="Helical" evidence="6">
    <location>
        <begin position="306"/>
        <end position="325"/>
    </location>
</feature>
<feature type="transmembrane region" description="Helical" evidence="6">
    <location>
        <begin position="249"/>
        <end position="268"/>
    </location>
</feature>
<feature type="domain" description="EamA" evidence="8">
    <location>
        <begin position="185"/>
        <end position="323"/>
    </location>
</feature>
<accession>A0A7I8KRN5</accession>
<feature type="transmembrane region" description="Helical" evidence="6">
    <location>
        <begin position="129"/>
        <end position="149"/>
    </location>
</feature>
<dbReference type="Pfam" id="PF00892">
    <property type="entry name" value="EamA"/>
    <property type="match status" value="2"/>
</dbReference>
<evidence type="ECO:0000256" key="5">
    <source>
        <dbReference type="ARBA" id="ARBA00023136"/>
    </source>
</evidence>
<evidence type="ECO:0000256" key="4">
    <source>
        <dbReference type="ARBA" id="ARBA00022989"/>
    </source>
</evidence>
<sequence>MEEKTAYLVVMVVQFIYAGMYVLTKAAFNTGVDTFVFVFYRQAAATVFIAPAAIISGRITNPPLGFTILLKIFLLVSIGITFSLNLYSVALSYTSATVASAVTNSVPVITFFLAVVFRMEKMEIRSRSGVAKFLGITLCLGGVMAIAFYTGTYLPSPIHSHPLRHGISGSFAEVGGGNSRGEWVKGTFLIILSCGAWSLWLVLQVKVLQEYPSKILFTAIQCLFSSLQSFLVAVFFQRDLNRWKLRFDVGLLAVAYSGVVVTGVSFYLQTWCIEKRGPVFLAVFTPMALLITVFVEWLVLGQLVDLGSVLGGLLMVGGLYSVLWGKLREEPKGTPPPGGELVALAVPPSVTRPGPLPPSSLLHLEP</sequence>
<dbReference type="GO" id="GO:0016020">
    <property type="term" value="C:membrane"/>
    <property type="evidence" value="ECO:0007669"/>
    <property type="project" value="UniProtKB-SubCell"/>
</dbReference>
<evidence type="ECO:0000259" key="8">
    <source>
        <dbReference type="Pfam" id="PF00892"/>
    </source>
</evidence>
<dbReference type="InterPro" id="IPR030184">
    <property type="entry name" value="WAT1-related"/>
</dbReference>
<dbReference type="OrthoDB" id="1718296at2759"/>
<feature type="transmembrane region" description="Helical" evidence="6">
    <location>
        <begin position="96"/>
        <end position="117"/>
    </location>
</feature>
<keyword evidence="4 6" id="KW-1133">Transmembrane helix</keyword>
<keyword evidence="10" id="KW-1185">Reference proteome</keyword>
<proteinExistence type="inferred from homology"/>
<keyword evidence="3 6" id="KW-0812">Transmembrane</keyword>
<dbReference type="GO" id="GO:0022857">
    <property type="term" value="F:transmembrane transporter activity"/>
    <property type="evidence" value="ECO:0007669"/>
    <property type="project" value="InterPro"/>
</dbReference>
<evidence type="ECO:0000313" key="9">
    <source>
        <dbReference type="EMBL" id="CAA7400281.1"/>
    </source>
</evidence>
<feature type="transmembrane region" description="Helical" evidence="6">
    <location>
        <begin position="7"/>
        <end position="28"/>
    </location>
</feature>
<gene>
    <name evidence="9" type="ORF">SI8410_08010959</name>
</gene>
<comment type="similarity">
    <text evidence="2 6">Belongs to the drug/metabolite transporter (DMT) superfamily. Plant drug/metabolite exporter (P-DME) (TC 2.A.7.4) family.</text>
</comment>
<evidence type="ECO:0000256" key="1">
    <source>
        <dbReference type="ARBA" id="ARBA00004141"/>
    </source>
</evidence>
<feature type="transmembrane region" description="Helical" evidence="6">
    <location>
        <begin position="280"/>
        <end position="300"/>
    </location>
</feature>
<feature type="region of interest" description="Disordered" evidence="7">
    <location>
        <begin position="346"/>
        <end position="366"/>
    </location>
</feature>
<evidence type="ECO:0000256" key="6">
    <source>
        <dbReference type="RuleBase" id="RU363077"/>
    </source>
</evidence>
<feature type="transmembrane region" description="Helical" evidence="6">
    <location>
        <begin position="183"/>
        <end position="203"/>
    </location>
</feature>
<reference evidence="9" key="1">
    <citation type="submission" date="2020-02" db="EMBL/GenBank/DDBJ databases">
        <authorList>
            <person name="Scholz U."/>
            <person name="Mascher M."/>
            <person name="Fiebig A."/>
        </authorList>
    </citation>
    <scope>NUCLEOTIDE SEQUENCE</scope>
</reference>
<dbReference type="InterPro" id="IPR037185">
    <property type="entry name" value="EmrE-like"/>
</dbReference>
<organism evidence="9 10">
    <name type="scientific">Spirodela intermedia</name>
    <name type="common">Intermediate duckweed</name>
    <dbReference type="NCBI Taxonomy" id="51605"/>
    <lineage>
        <taxon>Eukaryota</taxon>
        <taxon>Viridiplantae</taxon>
        <taxon>Streptophyta</taxon>
        <taxon>Embryophyta</taxon>
        <taxon>Tracheophyta</taxon>
        <taxon>Spermatophyta</taxon>
        <taxon>Magnoliopsida</taxon>
        <taxon>Liliopsida</taxon>
        <taxon>Araceae</taxon>
        <taxon>Lemnoideae</taxon>
        <taxon>Spirodela</taxon>
    </lineage>
</organism>